<dbReference type="RefSeq" id="WP_006061595.1">
    <property type="nucleotide sequence ID" value="NZ_KB290820.1"/>
</dbReference>
<gene>
    <name evidence="2" type="ORF">HMPREF9997_02171</name>
</gene>
<dbReference type="GO" id="GO:0016410">
    <property type="term" value="F:N-acyltransferase activity"/>
    <property type="evidence" value="ECO:0007669"/>
    <property type="project" value="TreeGrafter"/>
</dbReference>
<accession>L1MBU5</accession>
<dbReference type="SUPFAM" id="SSF55729">
    <property type="entry name" value="Acyl-CoA N-acyltransferases (Nat)"/>
    <property type="match status" value="1"/>
</dbReference>
<evidence type="ECO:0000313" key="3">
    <source>
        <dbReference type="Proteomes" id="UP000010445"/>
    </source>
</evidence>
<dbReference type="PANTHER" id="PTHR31438">
    <property type="entry name" value="LYSINE N-ACYLTRANSFERASE C17G9.06C-RELATED"/>
    <property type="match status" value="1"/>
</dbReference>
<name>L1MBU5_9CORY</name>
<dbReference type="OrthoDB" id="9087497at2"/>
<evidence type="ECO:0000313" key="2">
    <source>
        <dbReference type="EMBL" id="EKX88500.1"/>
    </source>
</evidence>
<comment type="caution">
    <text evidence="2">The sequence shown here is derived from an EMBL/GenBank/DDBJ whole genome shotgun (WGS) entry which is preliminary data.</text>
</comment>
<keyword evidence="3" id="KW-1185">Reference proteome</keyword>
<dbReference type="Pfam" id="PF13523">
    <property type="entry name" value="Acetyltransf_8"/>
    <property type="match status" value="1"/>
</dbReference>
<dbReference type="InterPro" id="IPR016181">
    <property type="entry name" value="Acyl_CoA_acyltransferase"/>
</dbReference>
<sequence length="394" mass="41680">MSAEDNANIVRLWAAETHVLPPVERGTSTRVVTPPLFVAADQRDAAALSFQWSVPQVGLPTVDEVSLVDPADQSGRQVPVSDPAELLALLQRVAAFRAGRDTPDNPDLEAVGHAHEALVDVLSSTESASDDTPAASTPAEPADGSVEGHTPGAWLEADSFFFPTLRGRDTLNHSGPTGTTWLAAAGFGGPKDDMPELSLDGLDLPGKMAGAAEFEGCELREAHGPADAECISGWMQSELLYTFRQPWSVERWEEELDLLNSQPFTQPYILSAEGAPISYIEVYRPAHMSIGASRPTDPRTVGIHIGVADTSRVGKGMGRDLVTLFGVAALLGDKALFSHALGEPNLLNKAARGAAKHTMGGEVAQLAFPHKCAALLSSAPPVLSAVISARAQYE</sequence>
<dbReference type="AlphaFoldDB" id="L1MBU5"/>
<dbReference type="Proteomes" id="UP000010445">
    <property type="component" value="Unassembled WGS sequence"/>
</dbReference>
<dbReference type="EMBL" id="AMEM01000037">
    <property type="protein sequence ID" value="EKX88500.1"/>
    <property type="molecule type" value="Genomic_DNA"/>
</dbReference>
<dbReference type="HOGENOM" id="CLU_699643_0_0_11"/>
<dbReference type="PATRIC" id="fig|1035195.3.peg.1946"/>
<reference evidence="2 3" key="1">
    <citation type="submission" date="2012-05" db="EMBL/GenBank/DDBJ databases">
        <authorList>
            <person name="Weinstock G."/>
            <person name="Sodergren E."/>
            <person name="Lobos E.A."/>
            <person name="Fulton L."/>
            <person name="Fulton R."/>
            <person name="Courtney L."/>
            <person name="Fronick C."/>
            <person name="O'Laughlin M."/>
            <person name="Godfrey J."/>
            <person name="Wilson R.M."/>
            <person name="Miner T."/>
            <person name="Farmer C."/>
            <person name="Delehaunty K."/>
            <person name="Cordes M."/>
            <person name="Minx P."/>
            <person name="Tomlinson C."/>
            <person name="Chen J."/>
            <person name="Wollam A."/>
            <person name="Pepin K.H."/>
            <person name="Bhonagiri V."/>
            <person name="Zhang X."/>
            <person name="Suruliraj S."/>
            <person name="Warren W."/>
            <person name="Mitreva M."/>
            <person name="Mardis E.R."/>
            <person name="Wilson R.K."/>
        </authorList>
    </citation>
    <scope>NUCLEOTIDE SEQUENCE [LARGE SCALE GENOMIC DNA]</scope>
    <source>
        <strain evidence="2 3">F0235</strain>
    </source>
</reference>
<protein>
    <submittedName>
        <fullName evidence="2">Uncharacterized protein</fullName>
    </submittedName>
</protein>
<evidence type="ECO:0000256" key="1">
    <source>
        <dbReference type="SAM" id="MobiDB-lite"/>
    </source>
</evidence>
<dbReference type="PANTHER" id="PTHR31438:SF1">
    <property type="entry name" value="LYSINE N-ACYLTRANSFERASE C17G9.06C-RELATED"/>
    <property type="match status" value="1"/>
</dbReference>
<dbReference type="Gene3D" id="3.40.630.30">
    <property type="match status" value="1"/>
</dbReference>
<proteinExistence type="predicted"/>
<organism evidence="2 3">
    <name type="scientific">Corynebacterium durum F0235</name>
    <dbReference type="NCBI Taxonomy" id="1035195"/>
    <lineage>
        <taxon>Bacteria</taxon>
        <taxon>Bacillati</taxon>
        <taxon>Actinomycetota</taxon>
        <taxon>Actinomycetes</taxon>
        <taxon>Mycobacteriales</taxon>
        <taxon>Corynebacteriaceae</taxon>
        <taxon>Corynebacterium</taxon>
    </lineage>
</organism>
<feature type="region of interest" description="Disordered" evidence="1">
    <location>
        <begin position="123"/>
        <end position="150"/>
    </location>
</feature>
<dbReference type="STRING" id="1035195.HMPREF9997_02171"/>
<dbReference type="eggNOG" id="COG1670">
    <property type="taxonomic scope" value="Bacteria"/>
</dbReference>